<feature type="transmembrane region" description="Helical" evidence="1">
    <location>
        <begin position="24"/>
        <end position="45"/>
    </location>
</feature>
<evidence type="ECO:0000259" key="2">
    <source>
        <dbReference type="Pfam" id="PF13239"/>
    </source>
</evidence>
<evidence type="ECO:0000313" key="4">
    <source>
        <dbReference type="Proteomes" id="UP001597013"/>
    </source>
</evidence>
<dbReference type="Proteomes" id="UP001597013">
    <property type="component" value="Unassembled WGS sequence"/>
</dbReference>
<sequence>MNNLEKEELYFSEAKKRISRIKAFYLHLALYVVAVLFIVWNLLIIEDSDYTNYILALNYSTIFIWGLFVVILGIRAYKQQDIFTKKWEKKNLEKFTRNNPKRWE</sequence>
<reference evidence="4" key="1">
    <citation type="journal article" date="2019" name="Int. J. Syst. Evol. Microbiol.">
        <title>The Global Catalogue of Microorganisms (GCM) 10K type strain sequencing project: providing services to taxonomists for standard genome sequencing and annotation.</title>
        <authorList>
            <consortium name="The Broad Institute Genomics Platform"/>
            <consortium name="The Broad Institute Genome Sequencing Center for Infectious Disease"/>
            <person name="Wu L."/>
            <person name="Ma J."/>
        </authorList>
    </citation>
    <scope>NUCLEOTIDE SEQUENCE [LARGE SCALE GENOMIC DNA]</scope>
    <source>
        <strain evidence="4">CCUG 62215</strain>
    </source>
</reference>
<keyword evidence="1" id="KW-0472">Membrane</keyword>
<dbReference type="InterPro" id="IPR025698">
    <property type="entry name" value="2TM_dom"/>
</dbReference>
<protein>
    <submittedName>
        <fullName evidence="3">2TM domain-containing protein</fullName>
    </submittedName>
</protein>
<dbReference type="Pfam" id="PF13239">
    <property type="entry name" value="2TM"/>
    <property type="match status" value="1"/>
</dbReference>
<dbReference type="EMBL" id="JBHTJL010000016">
    <property type="protein sequence ID" value="MFD1064178.1"/>
    <property type="molecule type" value="Genomic_DNA"/>
</dbReference>
<feature type="transmembrane region" description="Helical" evidence="1">
    <location>
        <begin position="57"/>
        <end position="77"/>
    </location>
</feature>
<gene>
    <name evidence="3" type="ORF">ACFQ1Q_13045</name>
</gene>
<organism evidence="3 4">
    <name type="scientific">Winogradskyella litorisediminis</name>
    <dbReference type="NCBI Taxonomy" id="1156618"/>
    <lineage>
        <taxon>Bacteria</taxon>
        <taxon>Pseudomonadati</taxon>
        <taxon>Bacteroidota</taxon>
        <taxon>Flavobacteriia</taxon>
        <taxon>Flavobacteriales</taxon>
        <taxon>Flavobacteriaceae</taxon>
        <taxon>Winogradskyella</taxon>
    </lineage>
</organism>
<evidence type="ECO:0000256" key="1">
    <source>
        <dbReference type="SAM" id="Phobius"/>
    </source>
</evidence>
<evidence type="ECO:0000313" key="3">
    <source>
        <dbReference type="EMBL" id="MFD1064178.1"/>
    </source>
</evidence>
<proteinExistence type="predicted"/>
<keyword evidence="1" id="KW-0812">Transmembrane</keyword>
<keyword evidence="1" id="KW-1133">Transmembrane helix</keyword>
<comment type="caution">
    <text evidence="3">The sequence shown here is derived from an EMBL/GenBank/DDBJ whole genome shotgun (WGS) entry which is preliminary data.</text>
</comment>
<feature type="domain" description="2TM" evidence="2">
    <location>
        <begin position="13"/>
        <end position="95"/>
    </location>
</feature>
<accession>A0ABW3NB73</accession>
<dbReference type="RefSeq" id="WP_386132314.1">
    <property type="nucleotide sequence ID" value="NZ_JBHTJL010000016.1"/>
</dbReference>
<name>A0ABW3NB73_9FLAO</name>
<keyword evidence="4" id="KW-1185">Reference proteome</keyword>